<dbReference type="InterPro" id="IPR021146">
    <property type="entry name" value="Phage_gp6-like_head-tail"/>
</dbReference>
<dbReference type="EMBL" id="JAESVP010000003">
    <property type="protein sequence ID" value="MBL4928001.1"/>
    <property type="molecule type" value="Genomic_DNA"/>
</dbReference>
<organism evidence="1 2">
    <name type="scientific">Fuscibacter oryzae</name>
    <dbReference type="NCBI Taxonomy" id="2803939"/>
    <lineage>
        <taxon>Bacteria</taxon>
        <taxon>Pseudomonadati</taxon>
        <taxon>Pseudomonadota</taxon>
        <taxon>Alphaproteobacteria</taxon>
        <taxon>Rhodobacterales</taxon>
        <taxon>Paracoccaceae</taxon>
        <taxon>Fuscibacter</taxon>
    </lineage>
</organism>
<dbReference type="CDD" id="cd08054">
    <property type="entry name" value="gp6"/>
    <property type="match status" value="1"/>
</dbReference>
<dbReference type="Gene3D" id="1.10.3230.30">
    <property type="entry name" value="Phage gp6-like head-tail connector protein"/>
    <property type="match status" value="1"/>
</dbReference>
<dbReference type="Proteomes" id="UP000619033">
    <property type="component" value="Unassembled WGS sequence"/>
</dbReference>
<dbReference type="Pfam" id="PF05135">
    <property type="entry name" value="Phage_connect_1"/>
    <property type="match status" value="1"/>
</dbReference>
<gene>
    <name evidence="1" type="ORF">JI744_07775</name>
</gene>
<sequence>MQLSLALIRAHLNLDDDRDEELLTHYANVAEEWVEAYTGERFNPYSALMVQAALMLIGQHYDAREAISFSNPYTLPFGIHEMLSPLKYREV</sequence>
<keyword evidence="2" id="KW-1185">Reference proteome</keyword>
<name>A0A8J7MQH7_9RHOB</name>
<proteinExistence type="predicted"/>
<dbReference type="InterPro" id="IPR006450">
    <property type="entry name" value="Phage_HK97_gp6-like"/>
</dbReference>
<dbReference type="RefSeq" id="WP_202659146.1">
    <property type="nucleotide sequence ID" value="NZ_JAESVP010000003.1"/>
</dbReference>
<dbReference type="NCBIfam" id="TIGR01560">
    <property type="entry name" value="put_DNA_pack"/>
    <property type="match status" value="1"/>
</dbReference>
<protein>
    <submittedName>
        <fullName evidence="1">Phage gp6-like head-tail connector protein</fullName>
    </submittedName>
</protein>
<evidence type="ECO:0000313" key="2">
    <source>
        <dbReference type="Proteomes" id="UP000619033"/>
    </source>
</evidence>
<evidence type="ECO:0000313" key="1">
    <source>
        <dbReference type="EMBL" id="MBL4928001.1"/>
    </source>
</evidence>
<dbReference type="AlphaFoldDB" id="A0A8J7MQH7"/>
<reference evidence="1" key="1">
    <citation type="submission" date="2021-01" db="EMBL/GenBank/DDBJ databases">
        <title>Genome seq and assembly of Tabrizicola sp. KVB23.</title>
        <authorList>
            <person name="Chhetri G."/>
        </authorList>
    </citation>
    <scope>NUCLEOTIDE SEQUENCE</scope>
    <source>
        <strain evidence="1">KVB23</strain>
    </source>
</reference>
<accession>A0A8J7MQH7</accession>
<comment type="caution">
    <text evidence="1">The sequence shown here is derived from an EMBL/GenBank/DDBJ whole genome shotgun (WGS) entry which is preliminary data.</text>
</comment>